<proteinExistence type="inferred from homology"/>
<protein>
    <recommendedName>
        <fullName evidence="4">Bacterial sugar transferase domain-containing protein</fullName>
    </recommendedName>
</protein>
<accession>A0AA37SDJ0</accession>
<dbReference type="Proteomes" id="UP001161389">
    <property type="component" value="Unassembled WGS sequence"/>
</dbReference>
<dbReference type="PANTHER" id="PTHR30576:SF0">
    <property type="entry name" value="UNDECAPRENYL-PHOSPHATE N-ACETYLGALACTOSAMINYL 1-PHOSPHATE TRANSFERASE-RELATED"/>
    <property type="match status" value="1"/>
</dbReference>
<dbReference type="AlphaFoldDB" id="A0AA37SDJ0"/>
<keyword evidence="3" id="KW-0472">Membrane</keyword>
<sequence length="327" mass="37998">MTESPSTPLAFASDKEPLPSNSKQNSSHTFSKSMIFIFCPLDQEEIISKILQQHSIPHYINNYERVTEGADIFHYESKRLSTEQKEFLIEKIKYGHLVEPLIDFLDRKLGYTEVELLNSDYYLHRKSFSILRERKKDASKRLTDILLSVLIAIPALILGIIAAIAIKLDSPGPIFYRQKRVGRYNKEFEVIKFRSMAIDAEKNGAQYAKKNDSRVTRVGNFIRKTRIDELPQIINVLRNEMSFIGPRPERAVFIEKLEQEIPFYRFRHAVKPGITGLAQVKYRYGETIEDAKCKHRYDTYYIKHQNLILDFKIVALTIKTVLFGMGQ</sequence>
<evidence type="ECO:0000313" key="5">
    <source>
        <dbReference type="EMBL" id="GLQ33203.1"/>
    </source>
</evidence>
<keyword evidence="3" id="KW-0812">Transmembrane</keyword>
<evidence type="ECO:0000256" key="1">
    <source>
        <dbReference type="ARBA" id="ARBA00006464"/>
    </source>
</evidence>
<evidence type="ECO:0000259" key="4">
    <source>
        <dbReference type="Pfam" id="PF02397"/>
    </source>
</evidence>
<evidence type="ECO:0000256" key="3">
    <source>
        <dbReference type="SAM" id="Phobius"/>
    </source>
</evidence>
<feature type="domain" description="Bacterial sugar transferase" evidence="4">
    <location>
        <begin position="140"/>
        <end position="322"/>
    </location>
</feature>
<comment type="similarity">
    <text evidence="1">Belongs to the bacterial sugar transferase family.</text>
</comment>
<gene>
    <name evidence="5" type="ORF">GCM10007876_36830</name>
</gene>
<keyword evidence="3" id="KW-1133">Transmembrane helix</keyword>
<feature type="transmembrane region" description="Helical" evidence="3">
    <location>
        <begin position="142"/>
        <end position="166"/>
    </location>
</feature>
<dbReference type="EMBL" id="BSNM01000025">
    <property type="protein sequence ID" value="GLQ33203.1"/>
    <property type="molecule type" value="Genomic_DNA"/>
</dbReference>
<feature type="region of interest" description="Disordered" evidence="2">
    <location>
        <begin position="1"/>
        <end position="27"/>
    </location>
</feature>
<dbReference type="PANTHER" id="PTHR30576">
    <property type="entry name" value="COLANIC BIOSYNTHESIS UDP-GLUCOSE LIPID CARRIER TRANSFERASE"/>
    <property type="match status" value="1"/>
</dbReference>
<name>A0AA37SDJ0_9GAMM</name>
<dbReference type="InterPro" id="IPR003362">
    <property type="entry name" value="Bact_transf"/>
</dbReference>
<evidence type="ECO:0000313" key="6">
    <source>
        <dbReference type="Proteomes" id="UP001161389"/>
    </source>
</evidence>
<keyword evidence="6" id="KW-1185">Reference proteome</keyword>
<reference evidence="5" key="2">
    <citation type="submission" date="2023-01" db="EMBL/GenBank/DDBJ databases">
        <title>Draft genome sequence of Litoribrevibacter albus strain NBRC 110071.</title>
        <authorList>
            <person name="Sun Q."/>
            <person name="Mori K."/>
        </authorList>
    </citation>
    <scope>NUCLEOTIDE SEQUENCE</scope>
    <source>
        <strain evidence="5">NBRC 110071</strain>
    </source>
</reference>
<reference evidence="5" key="1">
    <citation type="journal article" date="2014" name="Int. J. Syst. Evol. Microbiol.">
        <title>Complete genome sequence of Corynebacterium casei LMG S-19264T (=DSM 44701T), isolated from a smear-ripened cheese.</title>
        <authorList>
            <consortium name="US DOE Joint Genome Institute (JGI-PGF)"/>
            <person name="Walter F."/>
            <person name="Albersmeier A."/>
            <person name="Kalinowski J."/>
            <person name="Ruckert C."/>
        </authorList>
    </citation>
    <scope>NUCLEOTIDE SEQUENCE</scope>
    <source>
        <strain evidence="5">NBRC 110071</strain>
    </source>
</reference>
<evidence type="ECO:0000256" key="2">
    <source>
        <dbReference type="SAM" id="MobiDB-lite"/>
    </source>
</evidence>
<organism evidence="5 6">
    <name type="scientific">Litoribrevibacter albus</name>
    <dbReference type="NCBI Taxonomy" id="1473156"/>
    <lineage>
        <taxon>Bacteria</taxon>
        <taxon>Pseudomonadati</taxon>
        <taxon>Pseudomonadota</taxon>
        <taxon>Gammaproteobacteria</taxon>
        <taxon>Oceanospirillales</taxon>
        <taxon>Oceanospirillaceae</taxon>
        <taxon>Litoribrevibacter</taxon>
    </lineage>
</organism>
<dbReference type="GO" id="GO:0016780">
    <property type="term" value="F:phosphotransferase activity, for other substituted phosphate groups"/>
    <property type="evidence" value="ECO:0007669"/>
    <property type="project" value="TreeGrafter"/>
</dbReference>
<dbReference type="Pfam" id="PF02397">
    <property type="entry name" value="Bac_transf"/>
    <property type="match status" value="1"/>
</dbReference>
<comment type="caution">
    <text evidence="5">The sequence shown here is derived from an EMBL/GenBank/DDBJ whole genome shotgun (WGS) entry which is preliminary data.</text>
</comment>